<dbReference type="OrthoDB" id="9772862at2"/>
<dbReference type="Gene3D" id="3.40.50.300">
    <property type="entry name" value="P-loop containing nucleotide triphosphate hydrolases"/>
    <property type="match status" value="1"/>
</dbReference>
<dbReference type="Gene3D" id="3.10.580.10">
    <property type="entry name" value="CBS-domain"/>
    <property type="match status" value="1"/>
</dbReference>
<dbReference type="GO" id="GO:0016887">
    <property type="term" value="F:ATP hydrolysis activity"/>
    <property type="evidence" value="ECO:0007669"/>
    <property type="project" value="InterPro"/>
</dbReference>
<keyword evidence="5" id="KW-0129">CBS domain</keyword>
<evidence type="ECO:0000256" key="3">
    <source>
        <dbReference type="ARBA" id="ARBA00022741"/>
    </source>
</evidence>
<feature type="domain" description="CBS" evidence="7">
    <location>
        <begin position="304"/>
        <end position="363"/>
    </location>
</feature>
<dbReference type="InterPro" id="IPR017871">
    <property type="entry name" value="ABC_transporter-like_CS"/>
</dbReference>
<comment type="similarity">
    <text evidence="1">Belongs to the ABC transporter superfamily.</text>
</comment>
<dbReference type="PROSITE" id="PS50893">
    <property type="entry name" value="ABC_TRANSPORTER_2"/>
    <property type="match status" value="1"/>
</dbReference>
<dbReference type="GO" id="GO:0005524">
    <property type="term" value="F:ATP binding"/>
    <property type="evidence" value="ECO:0007669"/>
    <property type="project" value="UniProtKB-KW"/>
</dbReference>
<organism evidence="8 9">
    <name type="scientific">Marispirochaeta aestuarii</name>
    <dbReference type="NCBI Taxonomy" id="1963862"/>
    <lineage>
        <taxon>Bacteria</taxon>
        <taxon>Pseudomonadati</taxon>
        <taxon>Spirochaetota</taxon>
        <taxon>Spirochaetia</taxon>
        <taxon>Spirochaetales</taxon>
        <taxon>Spirochaetaceae</taxon>
        <taxon>Marispirochaeta</taxon>
    </lineage>
</organism>
<dbReference type="InterPro" id="IPR003593">
    <property type="entry name" value="AAA+_ATPase"/>
</dbReference>
<dbReference type="InterPro" id="IPR003439">
    <property type="entry name" value="ABC_transporter-like_ATP-bd"/>
</dbReference>
<evidence type="ECO:0000256" key="1">
    <source>
        <dbReference type="ARBA" id="ARBA00005417"/>
    </source>
</evidence>
<dbReference type="FunFam" id="3.40.50.300:FF:000425">
    <property type="entry name" value="Probable ABC transporter, ATP-binding subunit"/>
    <property type="match status" value="1"/>
</dbReference>
<dbReference type="STRING" id="1963862.B4O97_13840"/>
<evidence type="ECO:0008006" key="10">
    <source>
        <dbReference type="Google" id="ProtNLM"/>
    </source>
</evidence>
<keyword evidence="3" id="KW-0547">Nucleotide-binding</keyword>
<dbReference type="InterPro" id="IPR027417">
    <property type="entry name" value="P-loop_NTPase"/>
</dbReference>
<reference evidence="8 9" key="1">
    <citation type="submission" date="2017-03" db="EMBL/GenBank/DDBJ databases">
        <title>Draft Genome sequence of Marispirochaeta sp. strain JC444.</title>
        <authorList>
            <person name="Shivani Y."/>
            <person name="Subhash Y."/>
            <person name="Sasikala C."/>
            <person name="Ramana C."/>
        </authorList>
    </citation>
    <scope>NUCLEOTIDE SEQUENCE [LARGE SCALE GENOMIC DNA]</scope>
    <source>
        <strain evidence="8 9">JC444</strain>
    </source>
</reference>
<evidence type="ECO:0000256" key="4">
    <source>
        <dbReference type="ARBA" id="ARBA00022840"/>
    </source>
</evidence>
<protein>
    <recommendedName>
        <fullName evidence="10">Glycine betaine ABC transporter ATP-binding protein</fullName>
    </recommendedName>
</protein>
<accession>A0A1Y1RVX6</accession>
<sequence length="372" mass="41076">MIRFEGIHKSYDEKQALAGVDIELPTGKISVIIGPSGCGKSTFLKLINRMIDPDDGQILIDGSPVLSRSPHQLRLGIGYVIQEIGLFPHFTVEENILIVPRLLKWPDRKKAERLGELMKLIGLSDGYRGKYPHELSGGEAQRVGVARALAADPEILLMDEPFGAVDPLNRSVLQDEFAAIQSKVQKTVVFVTHDIDEAVRLADHLVIMRDGKVVQAGAPEEILQKPAGRFVRDFIGADRAIKRLSLFSLRDIMQPVYPARVGEPVPPEARDKAYVWVVSREGYLNGWAELEGRKPAEELGAEEVTRVTAAELAVFETSSLRTALSRMMGQGIRNLPVLNREWQLVGQVNLRDIEQLAGSEGDLPRAEGVSAQ</sequence>
<feature type="domain" description="ABC transporter" evidence="6">
    <location>
        <begin position="2"/>
        <end position="235"/>
    </location>
</feature>
<evidence type="ECO:0000313" key="9">
    <source>
        <dbReference type="Proteomes" id="UP000192343"/>
    </source>
</evidence>
<dbReference type="SUPFAM" id="SSF54631">
    <property type="entry name" value="CBS-domain pair"/>
    <property type="match status" value="1"/>
</dbReference>
<dbReference type="Proteomes" id="UP000192343">
    <property type="component" value="Unassembled WGS sequence"/>
</dbReference>
<dbReference type="Pfam" id="PF00005">
    <property type="entry name" value="ABC_tran"/>
    <property type="match status" value="1"/>
</dbReference>
<keyword evidence="2" id="KW-0813">Transport</keyword>
<dbReference type="RefSeq" id="WP_083051684.1">
    <property type="nucleotide sequence ID" value="NZ_MWQY01000015.1"/>
</dbReference>
<keyword evidence="9" id="KW-1185">Reference proteome</keyword>
<keyword evidence="4" id="KW-0067">ATP-binding</keyword>
<dbReference type="GO" id="GO:0015697">
    <property type="term" value="P:quaternary ammonium group transport"/>
    <property type="evidence" value="ECO:0007669"/>
    <property type="project" value="UniProtKB-ARBA"/>
</dbReference>
<dbReference type="PROSITE" id="PS51371">
    <property type="entry name" value="CBS"/>
    <property type="match status" value="1"/>
</dbReference>
<evidence type="ECO:0000256" key="2">
    <source>
        <dbReference type="ARBA" id="ARBA00022448"/>
    </source>
</evidence>
<dbReference type="InterPro" id="IPR046342">
    <property type="entry name" value="CBS_dom_sf"/>
</dbReference>
<dbReference type="SMART" id="SM00382">
    <property type="entry name" value="AAA"/>
    <property type="match status" value="1"/>
</dbReference>
<evidence type="ECO:0000259" key="7">
    <source>
        <dbReference type="PROSITE" id="PS51371"/>
    </source>
</evidence>
<dbReference type="AlphaFoldDB" id="A0A1Y1RVX6"/>
<gene>
    <name evidence="8" type="ORF">B4O97_13840</name>
</gene>
<proteinExistence type="inferred from homology"/>
<dbReference type="InterPro" id="IPR000644">
    <property type="entry name" value="CBS_dom"/>
</dbReference>
<evidence type="ECO:0000259" key="6">
    <source>
        <dbReference type="PROSITE" id="PS50893"/>
    </source>
</evidence>
<dbReference type="PROSITE" id="PS00211">
    <property type="entry name" value="ABC_TRANSPORTER_1"/>
    <property type="match status" value="1"/>
</dbReference>
<comment type="caution">
    <text evidence="8">The sequence shown here is derived from an EMBL/GenBank/DDBJ whole genome shotgun (WGS) entry which is preliminary data.</text>
</comment>
<dbReference type="SUPFAM" id="SSF52540">
    <property type="entry name" value="P-loop containing nucleoside triphosphate hydrolases"/>
    <property type="match status" value="1"/>
</dbReference>
<evidence type="ECO:0000256" key="5">
    <source>
        <dbReference type="PROSITE-ProRule" id="PRU00703"/>
    </source>
</evidence>
<evidence type="ECO:0000313" key="8">
    <source>
        <dbReference type="EMBL" id="ORC34156.1"/>
    </source>
</evidence>
<dbReference type="PANTHER" id="PTHR43117:SF4">
    <property type="entry name" value="OSMOPROTECTANT IMPORT ATP-BINDING PROTEIN OSMV"/>
    <property type="match status" value="1"/>
</dbReference>
<dbReference type="Pfam" id="PF00571">
    <property type="entry name" value="CBS"/>
    <property type="match status" value="1"/>
</dbReference>
<name>A0A1Y1RVX6_9SPIO</name>
<dbReference type="PANTHER" id="PTHR43117">
    <property type="entry name" value="OSMOPROTECTANT IMPORT ATP-BINDING PROTEIN OSMV"/>
    <property type="match status" value="1"/>
</dbReference>
<dbReference type="EMBL" id="MWQY01000015">
    <property type="protein sequence ID" value="ORC34156.1"/>
    <property type="molecule type" value="Genomic_DNA"/>
</dbReference>